<organism evidence="2 3">
    <name type="scientific">Penicillium capsulatum</name>
    <dbReference type="NCBI Taxonomy" id="69766"/>
    <lineage>
        <taxon>Eukaryota</taxon>
        <taxon>Fungi</taxon>
        <taxon>Dikarya</taxon>
        <taxon>Ascomycota</taxon>
        <taxon>Pezizomycotina</taxon>
        <taxon>Eurotiomycetes</taxon>
        <taxon>Eurotiomycetidae</taxon>
        <taxon>Eurotiales</taxon>
        <taxon>Aspergillaceae</taxon>
        <taxon>Penicillium</taxon>
    </lineage>
</organism>
<evidence type="ECO:0000313" key="3">
    <source>
        <dbReference type="Proteomes" id="UP001146351"/>
    </source>
</evidence>
<dbReference type="Proteomes" id="UP001146351">
    <property type="component" value="Unassembled WGS sequence"/>
</dbReference>
<evidence type="ECO:0000313" key="2">
    <source>
        <dbReference type="EMBL" id="KAJ5172525.1"/>
    </source>
</evidence>
<sequence length="574" mass="63526">MRRVRPDESPSPDDGWDRMPVSSNPVIADLEIERNELAHTWKTFIRWLSPADRLDTDEQPTAHNVATLVHSLQSCWRSRPRQQVFSDAMTLCDQFIPTLDTHARLLALLPNSDRYHAPLFFGVLQSVLKASSNYPRVIEALMTALLNIHSALVFPTENITPANVPSLARVYALVFFFLTEFMDCARHKPLSGSSGSMAANNHHDSTHSPRALWEESQLSQVGRQGHQRRIATQNTMTRRLIWEIQHDAEERTRIREQRDELLAQVLGAARGQLHPVSEQSSGTVCLTTAAPDLATSQFEWSRGSKRRLARIELQAGSKHLQEFFDGDDQIADFEPDVEVAVEGSVITSLEQWIQNPRSQALAVGGSPSTVFPSPVALISACYASFARRARLPVISHFCALPTQEVAGQTLQQKGLIGLTYSLIRQLIDCLPTMVDSDSSLDLSVERFRNVDGTFSSWTTALSLVDTLLNFAPPLLVCIIDGLDVIHDPSTDAEIRQLIRVLLTHTRFKPQPGASGTPSPVCLFKVLFTAAGRPSALVETMSENQLILSETARSDELSPSDAVLASDLGVVMMNA</sequence>
<name>A0A9W9LRL3_9EURO</name>
<comment type="caution">
    <text evidence="2">The sequence shown here is derived from an EMBL/GenBank/DDBJ whole genome shotgun (WGS) entry which is preliminary data.</text>
</comment>
<accession>A0A9W9LRL3</accession>
<feature type="region of interest" description="Disordered" evidence="1">
    <location>
        <begin position="1"/>
        <end position="22"/>
    </location>
</feature>
<reference evidence="2" key="2">
    <citation type="journal article" date="2023" name="IMA Fungus">
        <title>Comparative genomic study of the Penicillium genus elucidates a diverse pangenome and 15 lateral gene transfer events.</title>
        <authorList>
            <person name="Petersen C."/>
            <person name="Sorensen T."/>
            <person name="Nielsen M.R."/>
            <person name="Sondergaard T.E."/>
            <person name="Sorensen J.L."/>
            <person name="Fitzpatrick D.A."/>
            <person name="Frisvad J.C."/>
            <person name="Nielsen K.L."/>
        </authorList>
    </citation>
    <scope>NUCLEOTIDE SEQUENCE</scope>
    <source>
        <strain evidence="2">IBT 21917</strain>
    </source>
</reference>
<keyword evidence="3" id="KW-1185">Reference proteome</keyword>
<dbReference type="OrthoDB" id="4840035at2759"/>
<proteinExistence type="predicted"/>
<dbReference type="AlphaFoldDB" id="A0A9W9LRL3"/>
<reference evidence="2" key="1">
    <citation type="submission" date="2022-11" db="EMBL/GenBank/DDBJ databases">
        <authorList>
            <person name="Petersen C."/>
        </authorList>
    </citation>
    <scope>NUCLEOTIDE SEQUENCE</scope>
    <source>
        <strain evidence="2">IBT 21917</strain>
    </source>
</reference>
<protein>
    <submittedName>
        <fullName evidence="2">Uncharacterized protein</fullName>
    </submittedName>
</protein>
<gene>
    <name evidence="2" type="ORF">N7492_005118</name>
</gene>
<dbReference type="EMBL" id="JAPQKO010000003">
    <property type="protein sequence ID" value="KAJ5172525.1"/>
    <property type="molecule type" value="Genomic_DNA"/>
</dbReference>
<evidence type="ECO:0000256" key="1">
    <source>
        <dbReference type="SAM" id="MobiDB-lite"/>
    </source>
</evidence>